<feature type="region of interest" description="Disordered" evidence="1">
    <location>
        <begin position="1"/>
        <end position="45"/>
    </location>
</feature>
<keyword evidence="4" id="KW-1185">Reference proteome</keyword>
<protein>
    <submittedName>
        <fullName evidence="3">Uncharacterized protein</fullName>
    </submittedName>
</protein>
<feature type="compositionally biased region" description="Low complexity" evidence="1">
    <location>
        <begin position="10"/>
        <end position="24"/>
    </location>
</feature>
<gene>
    <name evidence="3" type="ORF">B0A49_08925</name>
</gene>
<keyword evidence="2" id="KW-0472">Membrane</keyword>
<proteinExistence type="predicted"/>
<reference evidence="3 4" key="1">
    <citation type="submission" date="2017-03" db="EMBL/GenBank/DDBJ databases">
        <title>Genomes of endolithic fungi from Antarctica.</title>
        <authorList>
            <person name="Coleine C."/>
            <person name="Masonjones S."/>
            <person name="Stajich J.E."/>
        </authorList>
    </citation>
    <scope>NUCLEOTIDE SEQUENCE [LARGE SCALE GENOMIC DNA]</scope>
    <source>
        <strain evidence="3 4">CCFEE 5187</strain>
    </source>
</reference>
<organism evidence="3 4">
    <name type="scientific">Cryomyces minteri</name>
    <dbReference type="NCBI Taxonomy" id="331657"/>
    <lineage>
        <taxon>Eukaryota</taxon>
        <taxon>Fungi</taxon>
        <taxon>Dikarya</taxon>
        <taxon>Ascomycota</taxon>
        <taxon>Pezizomycotina</taxon>
        <taxon>Dothideomycetes</taxon>
        <taxon>Dothideomycetes incertae sedis</taxon>
        <taxon>Cryomyces</taxon>
    </lineage>
</organism>
<keyword evidence="2" id="KW-1133">Transmembrane helix</keyword>
<comment type="caution">
    <text evidence="3">The sequence shown here is derived from an EMBL/GenBank/DDBJ whole genome shotgun (WGS) entry which is preliminary data.</text>
</comment>
<dbReference type="AlphaFoldDB" id="A0A4U0WAY0"/>
<feature type="transmembrane region" description="Helical" evidence="2">
    <location>
        <begin position="49"/>
        <end position="73"/>
    </location>
</feature>
<keyword evidence="2" id="KW-0812">Transmembrane</keyword>
<name>A0A4U0WAY0_9PEZI</name>
<evidence type="ECO:0000313" key="4">
    <source>
        <dbReference type="Proteomes" id="UP000308768"/>
    </source>
</evidence>
<evidence type="ECO:0000256" key="1">
    <source>
        <dbReference type="SAM" id="MobiDB-lite"/>
    </source>
</evidence>
<dbReference type="OrthoDB" id="5353310at2759"/>
<evidence type="ECO:0000256" key="2">
    <source>
        <dbReference type="SAM" id="Phobius"/>
    </source>
</evidence>
<dbReference type="EMBL" id="NAJN01001981">
    <property type="protein sequence ID" value="TKA59497.1"/>
    <property type="molecule type" value="Genomic_DNA"/>
</dbReference>
<accession>A0A4U0WAY0</accession>
<evidence type="ECO:0000313" key="3">
    <source>
        <dbReference type="EMBL" id="TKA59497.1"/>
    </source>
</evidence>
<dbReference type="Proteomes" id="UP000308768">
    <property type="component" value="Unassembled WGS sequence"/>
</dbReference>
<sequence>MAVHMDEEAAITSASSSSASPTTSQKRPKLEHSDSWLGRQEKKRSRRACICWSFWISFFGFIAAIVIAVLWLVRSGTLADIKIG</sequence>